<dbReference type="InterPro" id="IPR003660">
    <property type="entry name" value="HAMP_dom"/>
</dbReference>
<comment type="caution">
    <text evidence="7">The sequence shown here is derived from an EMBL/GenBank/DDBJ whole genome shotgun (WGS) entry which is preliminary data.</text>
</comment>
<dbReference type="PROSITE" id="PS50885">
    <property type="entry name" value="HAMP"/>
    <property type="match status" value="1"/>
</dbReference>
<reference evidence="7 8" key="1">
    <citation type="submission" date="2013-08" db="EMBL/GenBank/DDBJ databases">
        <authorList>
            <consortium name="DOE Joint Genome Institute"/>
            <person name="Eisen J."/>
            <person name="Huntemann M."/>
            <person name="Han J."/>
            <person name="Chen A."/>
            <person name="Kyrpides N."/>
            <person name="Mavromatis K."/>
            <person name="Markowitz V."/>
            <person name="Palaniappan K."/>
            <person name="Ivanova N."/>
            <person name="Schaumberg A."/>
            <person name="Pati A."/>
            <person name="Liolios K."/>
            <person name="Nordberg H.P."/>
            <person name="Cantor M.N."/>
            <person name="Hua S.X."/>
            <person name="Woyke T."/>
        </authorList>
    </citation>
    <scope>NUCLEOTIDE SEQUENCE [LARGE SCALE GENOMIC DNA]</scope>
    <source>
        <strain evidence="7 8">DSM 2278</strain>
    </source>
</reference>
<dbReference type="PROSITE" id="PS50111">
    <property type="entry name" value="CHEMOTAXIS_TRANSDUC_2"/>
    <property type="match status" value="1"/>
</dbReference>
<keyword evidence="4" id="KW-0812">Transmembrane</keyword>
<name>W9DR67_METTI</name>
<dbReference type="SMART" id="SM00283">
    <property type="entry name" value="MA"/>
    <property type="match status" value="1"/>
</dbReference>
<keyword evidence="1 3" id="KW-0807">Transducer</keyword>
<protein>
    <submittedName>
        <fullName evidence="7">Methyl-accepting chemotaxis protein</fullName>
    </submittedName>
</protein>
<evidence type="ECO:0000256" key="1">
    <source>
        <dbReference type="ARBA" id="ARBA00023224"/>
    </source>
</evidence>
<evidence type="ECO:0000259" key="5">
    <source>
        <dbReference type="PROSITE" id="PS50111"/>
    </source>
</evidence>
<dbReference type="CDD" id="cd11386">
    <property type="entry name" value="MCP_signal"/>
    <property type="match status" value="1"/>
</dbReference>
<dbReference type="AlphaFoldDB" id="W9DR67"/>
<dbReference type="EMBL" id="AZAJ01000001">
    <property type="protein sequence ID" value="ETA67985.1"/>
    <property type="molecule type" value="Genomic_DNA"/>
</dbReference>
<dbReference type="Gene3D" id="6.10.340.10">
    <property type="match status" value="1"/>
</dbReference>
<dbReference type="Proteomes" id="UP000019483">
    <property type="component" value="Unassembled WGS sequence"/>
</dbReference>
<accession>W9DR67</accession>
<evidence type="ECO:0000313" key="7">
    <source>
        <dbReference type="EMBL" id="ETA67985.1"/>
    </source>
</evidence>
<dbReference type="Pfam" id="PF00672">
    <property type="entry name" value="HAMP"/>
    <property type="match status" value="1"/>
</dbReference>
<dbReference type="GO" id="GO:0016020">
    <property type="term" value="C:membrane"/>
    <property type="evidence" value="ECO:0007669"/>
    <property type="project" value="InterPro"/>
</dbReference>
<sequence length="488" mass="52857">MDILKNMMIGRKLAIVMLLASLIPLLIVSAISYTQVSYAIENNSYENLTTLKNMYIVSLIISGIAVAYIARYFAKTMTKPIEDMLDVTEKISSGDLTVDIETDSTDELGLLAESVKSMQNNLKGLIGDVYSSSSLLSRTAEEISSSSEGISASSNEISDSIQEISNGTTIQSTKSEDVAKAMFDLTEAVQEVANNSQKAADDAKGCNDVIGSLKTITEDLLYKMDKIKTSSSESAETIMNLDSKSKQIGEIVNLITSIADQTNLLALNAAIEAARAGEHGKGFAVVADEVRKLAENSGNAANQIADLIHEIQEGTNNAVESMQHGTEEVSNGAEALNEAATVIEQVVESGNNIAILVQDIAAAAQEQSASIQEISSSIDEVASITQQSASGTENTTFAIQQQNETMEELAQSARHLSGMAEKLMNTITKFKIEDLHHENKEAIKYSELDIPEIEDSTKDVLDEEHIELREYSEEELELELENAEKIHI</sequence>
<dbReference type="SMART" id="SM00304">
    <property type="entry name" value="HAMP"/>
    <property type="match status" value="1"/>
</dbReference>
<dbReference type="Gene3D" id="1.10.287.950">
    <property type="entry name" value="Methyl-accepting chemotaxis protein"/>
    <property type="match status" value="1"/>
</dbReference>
<evidence type="ECO:0000259" key="6">
    <source>
        <dbReference type="PROSITE" id="PS50885"/>
    </source>
</evidence>
<evidence type="ECO:0000313" key="8">
    <source>
        <dbReference type="Proteomes" id="UP000019483"/>
    </source>
</evidence>
<keyword evidence="4" id="KW-1133">Transmembrane helix</keyword>
<evidence type="ECO:0000256" key="4">
    <source>
        <dbReference type="SAM" id="Phobius"/>
    </source>
</evidence>
<feature type="transmembrane region" description="Helical" evidence="4">
    <location>
        <begin position="54"/>
        <end position="74"/>
    </location>
</feature>
<feature type="domain" description="HAMP" evidence="6">
    <location>
        <begin position="75"/>
        <end position="127"/>
    </location>
</feature>
<organism evidence="7 8">
    <name type="scientific">Methanolobus tindarius DSM 2278</name>
    <dbReference type="NCBI Taxonomy" id="1090322"/>
    <lineage>
        <taxon>Archaea</taxon>
        <taxon>Methanobacteriati</taxon>
        <taxon>Methanobacteriota</taxon>
        <taxon>Stenosarchaea group</taxon>
        <taxon>Methanomicrobia</taxon>
        <taxon>Methanosarcinales</taxon>
        <taxon>Methanosarcinaceae</taxon>
        <taxon>Methanolobus</taxon>
    </lineage>
</organism>
<dbReference type="RefSeq" id="WP_023845121.1">
    <property type="nucleotide sequence ID" value="NZ_AZAJ01000001.1"/>
</dbReference>
<comment type="similarity">
    <text evidence="2">Belongs to the methyl-accepting chemotaxis (MCP) protein family.</text>
</comment>
<dbReference type="CDD" id="cd06225">
    <property type="entry name" value="HAMP"/>
    <property type="match status" value="1"/>
</dbReference>
<evidence type="ECO:0000256" key="3">
    <source>
        <dbReference type="PROSITE-ProRule" id="PRU00284"/>
    </source>
</evidence>
<dbReference type="OrthoDB" id="8523at2157"/>
<gene>
    <name evidence="7" type="ORF">MettiDRAFT_1431</name>
</gene>
<dbReference type="PANTHER" id="PTHR32089:SF112">
    <property type="entry name" value="LYSOZYME-LIKE PROTEIN-RELATED"/>
    <property type="match status" value="1"/>
</dbReference>
<dbReference type="FunFam" id="1.10.287.950:FF:000001">
    <property type="entry name" value="Methyl-accepting chemotaxis sensory transducer"/>
    <property type="match status" value="1"/>
</dbReference>
<dbReference type="SUPFAM" id="SSF58104">
    <property type="entry name" value="Methyl-accepting chemotaxis protein (MCP) signaling domain"/>
    <property type="match status" value="1"/>
</dbReference>
<keyword evidence="4" id="KW-0472">Membrane</keyword>
<dbReference type="PANTHER" id="PTHR32089">
    <property type="entry name" value="METHYL-ACCEPTING CHEMOTAXIS PROTEIN MCPB"/>
    <property type="match status" value="1"/>
</dbReference>
<dbReference type="Pfam" id="PF00015">
    <property type="entry name" value="MCPsignal"/>
    <property type="match status" value="1"/>
</dbReference>
<keyword evidence="8" id="KW-1185">Reference proteome</keyword>
<dbReference type="GO" id="GO:0007165">
    <property type="term" value="P:signal transduction"/>
    <property type="evidence" value="ECO:0007669"/>
    <property type="project" value="UniProtKB-KW"/>
</dbReference>
<dbReference type="InterPro" id="IPR004089">
    <property type="entry name" value="MCPsignal_dom"/>
</dbReference>
<feature type="domain" description="Methyl-accepting transducer" evidence="5">
    <location>
        <begin position="146"/>
        <end position="382"/>
    </location>
</feature>
<proteinExistence type="inferred from homology"/>
<dbReference type="STRING" id="1090322.MettiDRAFT_1431"/>
<evidence type="ECO:0000256" key="2">
    <source>
        <dbReference type="ARBA" id="ARBA00029447"/>
    </source>
</evidence>